<feature type="domain" description="TonB C-terminal" evidence="12">
    <location>
        <begin position="114"/>
        <end position="206"/>
    </location>
</feature>
<dbReference type="GO" id="GO:0031992">
    <property type="term" value="F:energy transducer activity"/>
    <property type="evidence" value="ECO:0007669"/>
    <property type="project" value="TreeGrafter"/>
</dbReference>
<dbReference type="EMBL" id="VLKN01000003">
    <property type="protein sequence ID" value="TWI03916.1"/>
    <property type="molecule type" value="Genomic_DNA"/>
</dbReference>
<evidence type="ECO:0000256" key="11">
    <source>
        <dbReference type="SAM" id="Phobius"/>
    </source>
</evidence>
<dbReference type="Pfam" id="PF03544">
    <property type="entry name" value="TonB_C"/>
    <property type="match status" value="1"/>
</dbReference>
<evidence type="ECO:0000256" key="4">
    <source>
        <dbReference type="ARBA" id="ARBA00022475"/>
    </source>
</evidence>
<keyword evidence="7" id="KW-0653">Protein transport</keyword>
<proteinExistence type="inferred from homology"/>
<feature type="compositionally biased region" description="Low complexity" evidence="10">
    <location>
        <begin position="71"/>
        <end position="89"/>
    </location>
</feature>
<keyword evidence="9 11" id="KW-0472">Membrane</keyword>
<evidence type="ECO:0000256" key="8">
    <source>
        <dbReference type="ARBA" id="ARBA00022989"/>
    </source>
</evidence>
<keyword evidence="14" id="KW-1185">Reference proteome</keyword>
<comment type="subcellular location">
    <subcellularLocation>
        <location evidence="1">Cell inner membrane</location>
        <topology evidence="1">Single-pass membrane protein</topology>
        <orientation evidence="1">Periplasmic side</orientation>
    </subcellularLocation>
</comment>
<dbReference type="InterPro" id="IPR006260">
    <property type="entry name" value="TonB/TolA_C"/>
</dbReference>
<dbReference type="SUPFAM" id="SSF74653">
    <property type="entry name" value="TolA/TonB C-terminal domain"/>
    <property type="match status" value="1"/>
</dbReference>
<comment type="caution">
    <text evidence="13">The sequence shown here is derived from an EMBL/GenBank/DDBJ whole genome shotgun (WGS) entry which is preliminary data.</text>
</comment>
<comment type="similarity">
    <text evidence="2">Belongs to the TonB family.</text>
</comment>
<dbReference type="PANTHER" id="PTHR33446:SF2">
    <property type="entry name" value="PROTEIN TONB"/>
    <property type="match status" value="1"/>
</dbReference>
<dbReference type="InterPro" id="IPR037682">
    <property type="entry name" value="TonB_C"/>
</dbReference>
<evidence type="ECO:0000259" key="12">
    <source>
        <dbReference type="PROSITE" id="PS52015"/>
    </source>
</evidence>
<dbReference type="InterPro" id="IPR051045">
    <property type="entry name" value="TonB-dependent_transducer"/>
</dbReference>
<dbReference type="Gene3D" id="3.30.1150.10">
    <property type="match status" value="1"/>
</dbReference>
<evidence type="ECO:0000256" key="9">
    <source>
        <dbReference type="ARBA" id="ARBA00023136"/>
    </source>
</evidence>
<evidence type="ECO:0000313" key="13">
    <source>
        <dbReference type="EMBL" id="TWI03916.1"/>
    </source>
</evidence>
<evidence type="ECO:0000256" key="3">
    <source>
        <dbReference type="ARBA" id="ARBA00022448"/>
    </source>
</evidence>
<dbReference type="RefSeq" id="WP_144899200.1">
    <property type="nucleotide sequence ID" value="NZ_VLKN01000003.1"/>
</dbReference>
<evidence type="ECO:0000256" key="1">
    <source>
        <dbReference type="ARBA" id="ARBA00004383"/>
    </source>
</evidence>
<feature type="compositionally biased region" description="Basic and acidic residues" evidence="10">
    <location>
        <begin position="90"/>
        <end position="110"/>
    </location>
</feature>
<dbReference type="NCBIfam" id="TIGR01352">
    <property type="entry name" value="tonB_Cterm"/>
    <property type="match status" value="1"/>
</dbReference>
<evidence type="ECO:0000256" key="7">
    <source>
        <dbReference type="ARBA" id="ARBA00022927"/>
    </source>
</evidence>
<evidence type="ECO:0000256" key="5">
    <source>
        <dbReference type="ARBA" id="ARBA00022519"/>
    </source>
</evidence>
<dbReference type="OrthoDB" id="9792439at2"/>
<feature type="region of interest" description="Disordered" evidence="10">
    <location>
        <begin position="68"/>
        <end position="135"/>
    </location>
</feature>
<dbReference type="Proteomes" id="UP000315167">
    <property type="component" value="Unassembled WGS sequence"/>
</dbReference>
<feature type="region of interest" description="Disordered" evidence="10">
    <location>
        <begin position="1"/>
        <end position="34"/>
    </location>
</feature>
<reference evidence="13 14" key="1">
    <citation type="journal article" date="2015" name="Stand. Genomic Sci.">
        <title>Genomic Encyclopedia of Bacterial and Archaeal Type Strains, Phase III: the genomes of soil and plant-associated and newly described type strains.</title>
        <authorList>
            <person name="Whitman W.B."/>
            <person name="Woyke T."/>
            <person name="Klenk H.P."/>
            <person name="Zhou Y."/>
            <person name="Lilburn T.G."/>
            <person name="Beck B.J."/>
            <person name="De Vos P."/>
            <person name="Vandamme P."/>
            <person name="Eisen J.A."/>
            <person name="Garrity G."/>
            <person name="Hugenholtz P."/>
            <person name="Kyrpides N.C."/>
        </authorList>
    </citation>
    <scope>NUCLEOTIDE SEQUENCE [LARGE SCALE GENOMIC DNA]</scope>
    <source>
        <strain evidence="13 14">CGMCC 1.10821</strain>
    </source>
</reference>
<keyword evidence="4" id="KW-1003">Cell membrane</keyword>
<evidence type="ECO:0000256" key="10">
    <source>
        <dbReference type="SAM" id="MobiDB-lite"/>
    </source>
</evidence>
<evidence type="ECO:0000256" key="2">
    <source>
        <dbReference type="ARBA" id="ARBA00006555"/>
    </source>
</evidence>
<keyword evidence="5" id="KW-0997">Cell inner membrane</keyword>
<dbReference type="GO" id="GO:0055085">
    <property type="term" value="P:transmembrane transport"/>
    <property type="evidence" value="ECO:0007669"/>
    <property type="project" value="InterPro"/>
</dbReference>
<keyword evidence="6 11" id="KW-0812">Transmembrane</keyword>
<sequence length="206" mass="22247">MSTPPNSPGERPAPVDRDRSGEASYTSDGGAEPPKRGGSLLWLLLLVALLLLGWWWFTQRSVGDAVPEPLPEATAEQPATTAASEATVAEEARKKAAAARDKPRKAEKPATPRITEARPIASRNPRPEYPREALRRGQSGHVLLRVDVAADGTTSNVDFVQRSGSAELDRAAMNAVRKWQFSPARRNGKAVASRVNVPVDFVLPPD</sequence>
<organism evidence="13 14">
    <name type="scientific">Luteimonas cucumeris</name>
    <dbReference type="NCBI Taxonomy" id="985012"/>
    <lineage>
        <taxon>Bacteria</taxon>
        <taxon>Pseudomonadati</taxon>
        <taxon>Pseudomonadota</taxon>
        <taxon>Gammaproteobacteria</taxon>
        <taxon>Lysobacterales</taxon>
        <taxon>Lysobacteraceae</taxon>
        <taxon>Luteimonas</taxon>
    </lineage>
</organism>
<keyword evidence="8 11" id="KW-1133">Transmembrane helix</keyword>
<dbReference type="GO" id="GO:0098797">
    <property type="term" value="C:plasma membrane protein complex"/>
    <property type="evidence" value="ECO:0007669"/>
    <property type="project" value="TreeGrafter"/>
</dbReference>
<accession>A0A562L8Q8</accession>
<keyword evidence="3" id="KW-0813">Transport</keyword>
<dbReference type="PROSITE" id="PS52015">
    <property type="entry name" value="TONB_CTD"/>
    <property type="match status" value="1"/>
</dbReference>
<evidence type="ECO:0000256" key="6">
    <source>
        <dbReference type="ARBA" id="ARBA00022692"/>
    </source>
</evidence>
<feature type="transmembrane region" description="Helical" evidence="11">
    <location>
        <begin position="40"/>
        <end position="57"/>
    </location>
</feature>
<gene>
    <name evidence="13" type="ORF">IP90_01735</name>
</gene>
<dbReference type="AlphaFoldDB" id="A0A562L8Q8"/>
<dbReference type="PANTHER" id="PTHR33446">
    <property type="entry name" value="PROTEIN TONB-RELATED"/>
    <property type="match status" value="1"/>
</dbReference>
<evidence type="ECO:0000313" key="14">
    <source>
        <dbReference type="Proteomes" id="UP000315167"/>
    </source>
</evidence>
<feature type="compositionally biased region" description="Basic and acidic residues" evidence="10">
    <location>
        <begin position="125"/>
        <end position="135"/>
    </location>
</feature>
<name>A0A562L8Q8_9GAMM</name>
<dbReference type="GO" id="GO:0015031">
    <property type="term" value="P:protein transport"/>
    <property type="evidence" value="ECO:0007669"/>
    <property type="project" value="UniProtKB-KW"/>
</dbReference>
<protein>
    <submittedName>
        <fullName evidence="13">TonB family protein</fullName>
    </submittedName>
</protein>